<name>A0A3N0ASP5_9ACTN</name>
<organism evidence="2 3">
    <name type="scientific">Adlercreutzia equolifaciens subsp. celatus DSM 18785</name>
    <dbReference type="NCBI Taxonomy" id="1121021"/>
    <lineage>
        <taxon>Bacteria</taxon>
        <taxon>Bacillati</taxon>
        <taxon>Actinomycetota</taxon>
        <taxon>Coriobacteriia</taxon>
        <taxon>Eggerthellales</taxon>
        <taxon>Eggerthellaceae</taxon>
        <taxon>Adlercreutzia</taxon>
    </lineage>
</organism>
<keyword evidence="3" id="KW-1185">Reference proteome</keyword>
<evidence type="ECO:0008006" key="4">
    <source>
        <dbReference type="Google" id="ProtNLM"/>
    </source>
</evidence>
<accession>A0A3N0ASP5</accession>
<dbReference type="EMBL" id="QICA01000009">
    <property type="protein sequence ID" value="RNL37901.1"/>
    <property type="molecule type" value="Genomic_DNA"/>
</dbReference>
<dbReference type="RefSeq" id="WP_117284374.1">
    <property type="nucleotide sequence ID" value="NZ_JAMTCE010000006.1"/>
</dbReference>
<sequence>MKREEIEEIVPGITKEQLDAILDKAGNDIEAVKARAKAKADDLQGKLDAANEAISNYEIEAKKSMTAEQQLEAREKELADMASEFARKSNELDAKAIFAEAGVPADQIAALLANVVSDDAERTRALAESIVATMDAKAKAVDAAVRDELLKSNPVPGGGSGGGDALPTTVKDFLALDTAQQIALKEANPDLISKLKKD</sequence>
<feature type="coiled-coil region" evidence="1">
    <location>
        <begin position="15"/>
        <end position="84"/>
    </location>
</feature>
<keyword evidence="1" id="KW-0175">Coiled coil</keyword>
<reference evidence="2 3" key="1">
    <citation type="journal article" date="2019" name="Microbiol. Resour. Announc.">
        <title>Draft Genome Sequences of Type Strains of Gordonibacter faecihominis, Paraeggerthella hongkongensis, Parvibacter caecicola,Slackia equolifaciens, Slackia faecicanis, and Slackia isoflavoniconvertens.</title>
        <authorList>
            <person name="Danylec N."/>
            <person name="Stoll D.A."/>
            <person name="Dotsch A."/>
            <person name="Huch M."/>
        </authorList>
    </citation>
    <scope>NUCLEOTIDE SEQUENCE [LARGE SCALE GENOMIC DNA]</scope>
    <source>
        <strain evidence="2 3">DSM 18785</strain>
    </source>
</reference>
<comment type="caution">
    <text evidence="2">The sequence shown here is derived from an EMBL/GenBank/DDBJ whole genome shotgun (WGS) entry which is preliminary data.</text>
</comment>
<evidence type="ECO:0000313" key="3">
    <source>
        <dbReference type="Proteomes" id="UP000278327"/>
    </source>
</evidence>
<dbReference type="Pfam" id="PF14265">
    <property type="entry name" value="DUF4355"/>
    <property type="match status" value="1"/>
</dbReference>
<proteinExistence type="predicted"/>
<dbReference type="InterPro" id="IPR025580">
    <property type="entry name" value="Gp46"/>
</dbReference>
<dbReference type="Proteomes" id="UP000278327">
    <property type="component" value="Unassembled WGS sequence"/>
</dbReference>
<dbReference type="AlphaFoldDB" id="A0A3N0ASP5"/>
<evidence type="ECO:0000256" key="1">
    <source>
        <dbReference type="SAM" id="Coils"/>
    </source>
</evidence>
<gene>
    <name evidence="2" type="ORF">DMP10_06465</name>
</gene>
<evidence type="ECO:0000313" key="2">
    <source>
        <dbReference type="EMBL" id="RNL37901.1"/>
    </source>
</evidence>
<protein>
    <recommendedName>
        <fullName evidence="4">DUF4355 domain-containing protein</fullName>
    </recommendedName>
</protein>